<dbReference type="AlphaFoldDB" id="A0A935PZJ5"/>
<comment type="caution">
    <text evidence="7">The sequence shown here is derived from an EMBL/GenBank/DDBJ whole genome shotgun (WGS) entry which is preliminary data.</text>
</comment>
<evidence type="ECO:0000256" key="1">
    <source>
        <dbReference type="ARBA" id="ARBA00003413"/>
    </source>
</evidence>
<dbReference type="GO" id="GO:0008803">
    <property type="term" value="F:bis(5'-nucleosyl)-tetraphosphatase (symmetrical) activity"/>
    <property type="evidence" value="ECO:0007669"/>
    <property type="project" value="UniProtKB-UniRule"/>
</dbReference>
<dbReference type="InterPro" id="IPR029052">
    <property type="entry name" value="Metallo-depent_PP-like"/>
</dbReference>
<evidence type="ECO:0000256" key="2">
    <source>
        <dbReference type="ARBA" id="ARBA00005419"/>
    </source>
</evidence>
<dbReference type="EMBL" id="JADJMH010000018">
    <property type="protein sequence ID" value="MBK7676278.1"/>
    <property type="molecule type" value="Genomic_DNA"/>
</dbReference>
<reference evidence="7 8" key="1">
    <citation type="submission" date="2020-10" db="EMBL/GenBank/DDBJ databases">
        <title>Connecting structure to function with the recovery of over 1000 high-quality activated sludge metagenome-assembled genomes encoding full-length rRNA genes using long-read sequencing.</title>
        <authorList>
            <person name="Singleton C.M."/>
            <person name="Petriglieri F."/>
            <person name="Kristensen J.M."/>
            <person name="Kirkegaard R.H."/>
            <person name="Michaelsen T.Y."/>
            <person name="Andersen M.H."/>
            <person name="Karst S.M."/>
            <person name="Dueholm M.S."/>
            <person name="Nielsen P.H."/>
            <person name="Albertsen M."/>
        </authorList>
    </citation>
    <scope>NUCLEOTIDE SEQUENCE [LARGE SCALE GENOMIC DNA]</scope>
    <source>
        <strain evidence="7">EsbW_18-Q3-R4-48_BATAC.285</strain>
    </source>
</reference>
<comment type="catalytic activity">
    <reaction evidence="4 5">
        <text>P(1),P(4)-bis(5'-adenosyl) tetraphosphate + H2O = 2 ADP + 2 H(+)</text>
        <dbReference type="Rhea" id="RHEA:24252"/>
        <dbReference type="ChEBI" id="CHEBI:15377"/>
        <dbReference type="ChEBI" id="CHEBI:15378"/>
        <dbReference type="ChEBI" id="CHEBI:58141"/>
        <dbReference type="ChEBI" id="CHEBI:456216"/>
        <dbReference type="EC" id="3.6.1.41"/>
    </reaction>
</comment>
<dbReference type="CDD" id="cd07422">
    <property type="entry name" value="MPP_ApaH"/>
    <property type="match status" value="1"/>
</dbReference>
<dbReference type="HAMAP" id="MF_00199">
    <property type="entry name" value="ApaH"/>
    <property type="match status" value="1"/>
</dbReference>
<dbReference type="NCBIfam" id="NF001204">
    <property type="entry name" value="PRK00166.1"/>
    <property type="match status" value="1"/>
</dbReference>
<evidence type="ECO:0000256" key="3">
    <source>
        <dbReference type="ARBA" id="ARBA00022801"/>
    </source>
</evidence>
<feature type="domain" description="Calcineurin-like phosphoesterase" evidence="6">
    <location>
        <begin position="4"/>
        <end position="147"/>
    </location>
</feature>
<organism evidence="7 8">
    <name type="scientific">Candidatus Accumulibacter proximus</name>
    <dbReference type="NCBI Taxonomy" id="2954385"/>
    <lineage>
        <taxon>Bacteria</taxon>
        <taxon>Pseudomonadati</taxon>
        <taxon>Pseudomonadota</taxon>
        <taxon>Betaproteobacteria</taxon>
        <taxon>Candidatus Accumulibacter</taxon>
    </lineage>
</organism>
<dbReference type="Proteomes" id="UP000697998">
    <property type="component" value="Unassembled WGS sequence"/>
</dbReference>
<evidence type="ECO:0000259" key="6">
    <source>
        <dbReference type="Pfam" id="PF00149"/>
    </source>
</evidence>
<dbReference type="PANTHER" id="PTHR40942">
    <property type="match status" value="1"/>
</dbReference>
<dbReference type="NCBIfam" id="TIGR00668">
    <property type="entry name" value="apaH"/>
    <property type="match status" value="1"/>
</dbReference>
<proteinExistence type="inferred from homology"/>
<dbReference type="PIRSF" id="PIRSF000903">
    <property type="entry name" value="B5n-ttraPtase_sm"/>
    <property type="match status" value="1"/>
</dbReference>
<gene>
    <name evidence="5" type="primary">apaH</name>
    <name evidence="7" type="ORF">IPJ27_16855</name>
</gene>
<accession>A0A935PZJ5</accession>
<dbReference type="Pfam" id="PF00149">
    <property type="entry name" value="Metallophos"/>
    <property type="match status" value="1"/>
</dbReference>
<dbReference type="Gene3D" id="3.60.21.10">
    <property type="match status" value="1"/>
</dbReference>
<sequence>MATYAIGDIQGCFDSFQHLLEKCRFDPASDRLWLVGDLVNRGPRSLDTLRFVRDLGAAAITVLGNHDLYLLMVAAGFDRRSKGDTLDEILKAADCDELLDWLRQRPLCHREGEFCMVHAGLLPQWTTARARALAREVEAVLRGPTYRDFLANMWGSEPAAWRDDLEGWPRLRVIVNAMTRMRFCSPDGVMEFKTKGELSDAPADHLPWFEVPGRRSAADVMVIGHWSALGLRVEPRLLALDSGCFWGRHLTAVRLDDRTIFQVDCATGEAQDQAERDPGEAARACL</sequence>
<evidence type="ECO:0000313" key="8">
    <source>
        <dbReference type="Proteomes" id="UP000697998"/>
    </source>
</evidence>
<dbReference type="PANTHER" id="PTHR40942:SF4">
    <property type="entry name" value="CYTOCHROME C5"/>
    <property type="match status" value="1"/>
</dbReference>
<dbReference type="InterPro" id="IPR004843">
    <property type="entry name" value="Calcineurin-like_PHP"/>
</dbReference>
<comment type="similarity">
    <text evidence="2 5">Belongs to the Ap4A hydrolase family.</text>
</comment>
<dbReference type="EC" id="3.6.1.41" evidence="5"/>
<evidence type="ECO:0000256" key="4">
    <source>
        <dbReference type="ARBA" id="ARBA00049417"/>
    </source>
</evidence>
<keyword evidence="3 5" id="KW-0378">Hydrolase</keyword>
<dbReference type="SUPFAM" id="SSF56300">
    <property type="entry name" value="Metallo-dependent phosphatases"/>
    <property type="match status" value="1"/>
</dbReference>
<dbReference type="InterPro" id="IPR004617">
    <property type="entry name" value="ApaH"/>
</dbReference>
<evidence type="ECO:0000313" key="7">
    <source>
        <dbReference type="EMBL" id="MBK7676278.1"/>
    </source>
</evidence>
<protein>
    <recommendedName>
        <fullName evidence="5">Bis(5'-nucleosyl)-tetraphosphatase, symmetrical</fullName>
        <ecNumber evidence="5">3.6.1.41</ecNumber>
    </recommendedName>
    <alternativeName>
        <fullName evidence="5">Ap4A hydrolase</fullName>
    </alternativeName>
    <alternativeName>
        <fullName evidence="5">Diadenosine 5',5'''-P1,P4-tetraphosphate pyrophosphohydrolase</fullName>
    </alternativeName>
    <alternativeName>
        <fullName evidence="5">Diadenosine tetraphosphatase</fullName>
    </alternativeName>
</protein>
<name>A0A935PZJ5_9PROT</name>
<comment type="function">
    <text evidence="1 5">Hydrolyzes diadenosine 5',5'''-P1,P4-tetraphosphate to yield ADP.</text>
</comment>
<evidence type="ECO:0000256" key="5">
    <source>
        <dbReference type="HAMAP-Rule" id="MF_00199"/>
    </source>
</evidence>